<dbReference type="NCBIfam" id="TIGR01573">
    <property type="entry name" value="cas2"/>
    <property type="match status" value="1"/>
</dbReference>
<evidence type="ECO:0000256" key="2">
    <source>
        <dbReference type="ARBA" id="ARBA00009959"/>
    </source>
</evidence>
<comment type="similarity">
    <text evidence="2 9">Belongs to the CRISPR-associated endoribonuclease Cas2 protein family.</text>
</comment>
<protein>
    <recommendedName>
        <fullName evidence="9">CRISPR-associated endoribonuclease Cas2</fullName>
        <ecNumber evidence="9">3.1.-.-</ecNumber>
    </recommendedName>
</protein>
<evidence type="ECO:0000313" key="10">
    <source>
        <dbReference type="EMBL" id="MBI3129498.1"/>
    </source>
</evidence>
<evidence type="ECO:0000256" key="8">
    <source>
        <dbReference type="ARBA" id="ARBA00023118"/>
    </source>
</evidence>
<comment type="cofactor">
    <cofactor evidence="1">
        <name>Mg(2+)</name>
        <dbReference type="ChEBI" id="CHEBI:18420"/>
    </cofactor>
</comment>
<evidence type="ECO:0000256" key="4">
    <source>
        <dbReference type="ARBA" id="ARBA00022723"/>
    </source>
</evidence>
<dbReference type="InterPro" id="IPR019199">
    <property type="entry name" value="Virulence_VapD/CRISPR_Cas2"/>
</dbReference>
<keyword evidence="6 9" id="KW-0378">Hydrolase</keyword>
<reference evidence="10" key="1">
    <citation type="submission" date="2020-07" db="EMBL/GenBank/DDBJ databases">
        <title>Huge and variable diversity of episymbiotic CPR bacteria and DPANN archaea in groundwater ecosystems.</title>
        <authorList>
            <person name="He C.Y."/>
            <person name="Keren R."/>
            <person name="Whittaker M."/>
            <person name="Farag I.F."/>
            <person name="Doudna J."/>
            <person name="Cate J.H.D."/>
            <person name="Banfield J.F."/>
        </authorList>
    </citation>
    <scope>NUCLEOTIDE SEQUENCE</scope>
    <source>
        <strain evidence="10">NC_groundwater_763_Ag_S-0.2um_68_21</strain>
    </source>
</reference>
<comment type="subunit">
    <text evidence="9">Homodimer, forms a heterotetramer with a Cas1 homodimer.</text>
</comment>
<evidence type="ECO:0000313" key="11">
    <source>
        <dbReference type="Proteomes" id="UP000782312"/>
    </source>
</evidence>
<dbReference type="GO" id="GO:0016787">
    <property type="term" value="F:hydrolase activity"/>
    <property type="evidence" value="ECO:0007669"/>
    <property type="project" value="UniProtKB-KW"/>
</dbReference>
<dbReference type="GO" id="GO:0004521">
    <property type="term" value="F:RNA endonuclease activity"/>
    <property type="evidence" value="ECO:0007669"/>
    <property type="project" value="InterPro"/>
</dbReference>
<evidence type="ECO:0000256" key="6">
    <source>
        <dbReference type="ARBA" id="ARBA00022801"/>
    </source>
</evidence>
<dbReference type="HAMAP" id="MF_01471">
    <property type="entry name" value="Cas2"/>
    <property type="match status" value="1"/>
</dbReference>
<keyword evidence="3 9" id="KW-0540">Nuclease</keyword>
<keyword evidence="7" id="KW-0460">Magnesium</keyword>
<keyword evidence="5 9" id="KW-0255">Endonuclease</keyword>
<dbReference type="EMBL" id="JACPUR010000041">
    <property type="protein sequence ID" value="MBI3129498.1"/>
    <property type="molecule type" value="Genomic_DNA"/>
</dbReference>
<evidence type="ECO:0000256" key="9">
    <source>
        <dbReference type="HAMAP-Rule" id="MF_01471"/>
    </source>
</evidence>
<dbReference type="Pfam" id="PF09827">
    <property type="entry name" value="CRISPR_Cas2"/>
    <property type="match status" value="1"/>
</dbReference>
<evidence type="ECO:0000256" key="5">
    <source>
        <dbReference type="ARBA" id="ARBA00022759"/>
    </source>
</evidence>
<gene>
    <name evidence="9 10" type="primary">cas2</name>
    <name evidence="10" type="ORF">HYZ11_17965</name>
</gene>
<dbReference type="InterPro" id="IPR021127">
    <property type="entry name" value="CRISPR_associated_Cas2"/>
</dbReference>
<sequence>MFDLPVDSKEARREYVRFRNALLGEGFTMLQFSVYARYCASEEAAAAYRRRVRGALPPGGQVRILGVTDRQFGKMEVFQGKKRKGAEEPPPQLMLF</sequence>
<evidence type="ECO:0000256" key="3">
    <source>
        <dbReference type="ARBA" id="ARBA00022722"/>
    </source>
</evidence>
<evidence type="ECO:0000256" key="7">
    <source>
        <dbReference type="ARBA" id="ARBA00022842"/>
    </source>
</evidence>
<dbReference type="SUPFAM" id="SSF143430">
    <property type="entry name" value="TTP0101/SSO1404-like"/>
    <property type="match status" value="1"/>
</dbReference>
<keyword evidence="4" id="KW-0479">Metal-binding</keyword>
<organism evidence="10 11">
    <name type="scientific">Tectimicrobiota bacterium</name>
    <dbReference type="NCBI Taxonomy" id="2528274"/>
    <lineage>
        <taxon>Bacteria</taxon>
        <taxon>Pseudomonadati</taxon>
        <taxon>Nitrospinota/Tectimicrobiota group</taxon>
        <taxon>Candidatus Tectimicrobiota</taxon>
    </lineage>
</organism>
<dbReference type="Proteomes" id="UP000782312">
    <property type="component" value="Unassembled WGS sequence"/>
</dbReference>
<dbReference type="GO" id="GO:0051607">
    <property type="term" value="P:defense response to virus"/>
    <property type="evidence" value="ECO:0007669"/>
    <property type="project" value="UniProtKB-UniRule"/>
</dbReference>
<evidence type="ECO:0000256" key="1">
    <source>
        <dbReference type="ARBA" id="ARBA00001946"/>
    </source>
</evidence>
<comment type="caution">
    <text evidence="10">The sequence shown here is derived from an EMBL/GenBank/DDBJ whole genome shotgun (WGS) entry which is preliminary data.</text>
</comment>
<dbReference type="EC" id="3.1.-.-" evidence="9"/>
<dbReference type="GO" id="GO:0043571">
    <property type="term" value="P:maintenance of CRISPR repeat elements"/>
    <property type="evidence" value="ECO:0007669"/>
    <property type="project" value="UniProtKB-UniRule"/>
</dbReference>
<name>A0A932I3N7_UNCTE</name>
<dbReference type="GO" id="GO:0046872">
    <property type="term" value="F:metal ion binding"/>
    <property type="evidence" value="ECO:0007669"/>
    <property type="project" value="UniProtKB-KW"/>
</dbReference>
<dbReference type="AlphaFoldDB" id="A0A932I3N7"/>
<proteinExistence type="inferred from homology"/>
<comment type="caution">
    <text evidence="9">Lacks conserved residue(s) required for the propagation of feature annotation.</text>
</comment>
<accession>A0A932I3N7</accession>
<comment type="function">
    <text evidence="9">CRISPR (clustered regularly interspaced short palindromic repeat), is an adaptive immune system that provides protection against mobile genetic elements (viruses, transposable elements and conjugative plasmids). CRISPR clusters contain sequences complementary to antecedent mobile elements and target invading nucleic acids. CRISPR clusters are transcribed and processed into CRISPR RNA (crRNA). Functions as a ssRNA-specific endoribonuclease. Involved in the integration of spacer DNA into the CRISPR cassette.</text>
</comment>
<keyword evidence="8 9" id="KW-0051">Antiviral defense</keyword>